<protein>
    <submittedName>
        <fullName evidence="1">Uncharacterized protein</fullName>
    </submittedName>
</protein>
<sequence length="180" mass="19333">MNRKLLVCSTLAIMMLTLALSGCIGGNGGRDMSGVDAADVVVVEDASGFEYLGSRAMTVDEVSRQYVAVSDLTGAAEGLYQDTGAVDYYIHAIEMESSSAAENFVEQYKATFRPLSSGERFTEDSFNDHAATRINTYTTADGTQAARYRYIWSNENFVIVVGGNSANPESARALAEATGY</sequence>
<organism evidence="1 2">
    <name type="scientific">Methanolobus chelungpuianus</name>
    <dbReference type="NCBI Taxonomy" id="502115"/>
    <lineage>
        <taxon>Archaea</taxon>
        <taxon>Methanobacteriati</taxon>
        <taxon>Methanobacteriota</taxon>
        <taxon>Stenosarchaea group</taxon>
        <taxon>Methanomicrobia</taxon>
        <taxon>Methanosarcinales</taxon>
        <taxon>Methanosarcinaceae</taxon>
        <taxon>Methanolobus</taxon>
    </lineage>
</organism>
<dbReference type="EMBL" id="JTEO01000001">
    <property type="protein sequence ID" value="MCQ6961782.1"/>
    <property type="molecule type" value="Genomic_DNA"/>
</dbReference>
<evidence type="ECO:0000313" key="1">
    <source>
        <dbReference type="EMBL" id="MCQ6961782.1"/>
    </source>
</evidence>
<proteinExistence type="predicted"/>
<dbReference type="AlphaFoldDB" id="A0AAE3H8X7"/>
<comment type="caution">
    <text evidence="1">The sequence shown here is derived from an EMBL/GenBank/DDBJ whole genome shotgun (WGS) entry which is preliminary data.</text>
</comment>
<name>A0AAE3H8X7_9EURY</name>
<dbReference type="Proteomes" id="UP001206983">
    <property type="component" value="Unassembled WGS sequence"/>
</dbReference>
<dbReference type="PROSITE" id="PS51257">
    <property type="entry name" value="PROKAR_LIPOPROTEIN"/>
    <property type="match status" value="1"/>
</dbReference>
<reference evidence="1 2" key="1">
    <citation type="journal article" date="2011" name="Appl. Environ. Microbiol.">
        <title>Methanogenic archaea isolated from Taiwan's Chelungpu fault.</title>
        <authorList>
            <person name="Wu S.Y."/>
            <person name="Lai M.C."/>
        </authorList>
    </citation>
    <scope>NUCLEOTIDE SEQUENCE [LARGE SCALE GENOMIC DNA]</scope>
    <source>
        <strain evidence="1 2">St545Mb</strain>
    </source>
</reference>
<evidence type="ECO:0000313" key="2">
    <source>
        <dbReference type="Proteomes" id="UP001206983"/>
    </source>
</evidence>
<accession>A0AAE3H8X7</accession>
<keyword evidence="2" id="KW-1185">Reference proteome</keyword>
<gene>
    <name evidence="1" type="ORF">PV02_00790</name>
</gene>